<feature type="region of interest" description="Disordered" evidence="1">
    <location>
        <begin position="1"/>
        <end position="98"/>
    </location>
</feature>
<feature type="region of interest" description="Disordered" evidence="1">
    <location>
        <begin position="502"/>
        <end position="535"/>
    </location>
</feature>
<sequence>MASRTNGFFEQHHKPAHKPQQWRQSSVSKQPLGEIDPNVARPKPSIPATSQTKSKLKAFQLIPGQPEELVRADEVVGQPSSDQSQGDEMLSVPTHTYERSSAPLATTKTPQLPHAHTFPCTPGERLPLDDLIGNFDENAKPPVEEEMSPEEQLGWMPQSSSTLTPHARRKRARSSSPSCPATSSQRQEASMFFTGNLTQGEKKTPETDVTAALWQIYGGGKDGGSALKLLDFGQLVAQASPRPLETPVKSVGGFRRWASTGNEWPTSKNKRRRTDARTSIGLWSEEAQVESGGKSRVADMVNKLQETLATQRLAQSTTKAQDREWPSSSSPLPETRDVDLHRSDGSATDNRPQLPELLQAPAVMVSAPAEPVKAKLCDASRRSQPNEAQSRYAPTVEAQDLFSDGLDVHHNIPRTMLLAPDSVMPAPLHLQNKKALPAYKRPTVNASGRQYPVKQSSLPSQAPATPKAVAELDEFGDDFELTAEDLDELASQVPLEQRSLYQIPAHPNPPPQQPFPPGLTTTTLDDDDDEFGGDDLDADAFVQAEFSATQAFAASRPSTNIPLRSK</sequence>
<feature type="region of interest" description="Disordered" evidence="1">
    <location>
        <begin position="313"/>
        <end position="352"/>
    </location>
</feature>
<dbReference type="Proteomes" id="UP001310890">
    <property type="component" value="Unassembled WGS sequence"/>
</dbReference>
<dbReference type="AlphaFoldDB" id="A0AAN7YSW6"/>
<feature type="compositionally biased region" description="Acidic residues" evidence="1">
    <location>
        <begin position="524"/>
        <end position="535"/>
    </location>
</feature>
<reference evidence="2" key="1">
    <citation type="submission" date="2023-08" db="EMBL/GenBank/DDBJ databases">
        <title>Black Yeasts Isolated from many extreme environments.</title>
        <authorList>
            <person name="Coleine C."/>
            <person name="Stajich J.E."/>
            <person name="Selbmann L."/>
        </authorList>
    </citation>
    <scope>NUCLEOTIDE SEQUENCE</scope>
    <source>
        <strain evidence="2">CCFEE 5401</strain>
    </source>
</reference>
<evidence type="ECO:0000256" key="1">
    <source>
        <dbReference type="SAM" id="MobiDB-lite"/>
    </source>
</evidence>
<gene>
    <name evidence="2" type="ORF">LTR62_000468</name>
</gene>
<feature type="compositionally biased region" description="Pro residues" evidence="1">
    <location>
        <begin position="506"/>
        <end position="517"/>
    </location>
</feature>
<evidence type="ECO:0000313" key="2">
    <source>
        <dbReference type="EMBL" id="KAK5116012.1"/>
    </source>
</evidence>
<dbReference type="EMBL" id="JAVRRL010000010">
    <property type="protein sequence ID" value="KAK5116012.1"/>
    <property type="molecule type" value="Genomic_DNA"/>
</dbReference>
<evidence type="ECO:0000313" key="3">
    <source>
        <dbReference type="Proteomes" id="UP001310890"/>
    </source>
</evidence>
<proteinExistence type="predicted"/>
<feature type="compositionally biased region" description="Basic and acidic residues" evidence="1">
    <location>
        <begin position="334"/>
        <end position="344"/>
    </location>
</feature>
<organism evidence="2 3">
    <name type="scientific">Meristemomyces frigidus</name>
    <dbReference type="NCBI Taxonomy" id="1508187"/>
    <lineage>
        <taxon>Eukaryota</taxon>
        <taxon>Fungi</taxon>
        <taxon>Dikarya</taxon>
        <taxon>Ascomycota</taxon>
        <taxon>Pezizomycotina</taxon>
        <taxon>Dothideomycetes</taxon>
        <taxon>Dothideomycetidae</taxon>
        <taxon>Mycosphaerellales</taxon>
        <taxon>Teratosphaeriaceae</taxon>
        <taxon>Meristemomyces</taxon>
    </lineage>
</organism>
<feature type="region of interest" description="Disordered" evidence="1">
    <location>
        <begin position="136"/>
        <end position="188"/>
    </location>
</feature>
<comment type="caution">
    <text evidence="2">The sequence shown here is derived from an EMBL/GenBank/DDBJ whole genome shotgun (WGS) entry which is preliminary data.</text>
</comment>
<protein>
    <submittedName>
        <fullName evidence="2">Uncharacterized protein</fullName>
    </submittedName>
</protein>
<accession>A0AAN7YSW6</accession>
<feature type="compositionally biased region" description="Low complexity" evidence="1">
    <location>
        <begin position="174"/>
        <end position="186"/>
    </location>
</feature>
<name>A0AAN7YSW6_9PEZI</name>